<comment type="function">
    <text evidence="8">Part of the ABC transporter complex CysAWTP (TC 3.A.1.6.1) involved in sulfate/thiosulfate import. Probably responsible for the translocation of the substrate across the membrane.</text>
</comment>
<feature type="transmembrane region" description="Helical" evidence="9">
    <location>
        <begin position="105"/>
        <end position="127"/>
    </location>
</feature>
<comment type="similarity">
    <text evidence="9">Belongs to the binding-protein-dependent transport system permease family.</text>
</comment>
<evidence type="ECO:0000256" key="2">
    <source>
        <dbReference type="ARBA" id="ARBA00011779"/>
    </source>
</evidence>
<keyword evidence="6" id="KW-0764">Sulfate transport</keyword>
<keyword evidence="7 9" id="KW-0472">Membrane</keyword>
<keyword evidence="4 9" id="KW-0812">Transmembrane</keyword>
<dbReference type="Pfam" id="PF00528">
    <property type="entry name" value="BPD_transp_1"/>
    <property type="match status" value="1"/>
</dbReference>
<keyword evidence="12" id="KW-1185">Reference proteome</keyword>
<feature type="transmembrane region" description="Helical" evidence="9">
    <location>
        <begin position="20"/>
        <end position="42"/>
    </location>
</feature>
<evidence type="ECO:0000313" key="11">
    <source>
        <dbReference type="EMBL" id="GAA4450574.1"/>
    </source>
</evidence>
<proteinExistence type="inferred from homology"/>
<dbReference type="CDD" id="cd06261">
    <property type="entry name" value="TM_PBP2"/>
    <property type="match status" value="1"/>
</dbReference>
<evidence type="ECO:0000256" key="6">
    <source>
        <dbReference type="ARBA" id="ARBA00023032"/>
    </source>
</evidence>
<evidence type="ECO:0000259" key="10">
    <source>
        <dbReference type="PROSITE" id="PS50928"/>
    </source>
</evidence>
<accession>A0ABP8MHJ3</accession>
<keyword evidence="3 9" id="KW-0813">Transport</keyword>
<name>A0ABP8MHJ3_9BACT</name>
<dbReference type="InterPro" id="IPR000515">
    <property type="entry name" value="MetI-like"/>
</dbReference>
<feature type="transmembrane region" description="Helical" evidence="9">
    <location>
        <begin position="62"/>
        <end position="84"/>
    </location>
</feature>
<evidence type="ECO:0000256" key="1">
    <source>
        <dbReference type="ARBA" id="ARBA00004651"/>
    </source>
</evidence>
<evidence type="ECO:0000256" key="5">
    <source>
        <dbReference type="ARBA" id="ARBA00022989"/>
    </source>
</evidence>
<feature type="transmembrane region" description="Helical" evidence="9">
    <location>
        <begin position="214"/>
        <end position="234"/>
    </location>
</feature>
<dbReference type="InterPro" id="IPR006469">
    <property type="entry name" value="NifC_ABC_porter"/>
</dbReference>
<dbReference type="Proteomes" id="UP001500840">
    <property type="component" value="Unassembled WGS sequence"/>
</dbReference>
<dbReference type="Gene3D" id="1.10.3720.10">
    <property type="entry name" value="MetI-like"/>
    <property type="match status" value="1"/>
</dbReference>
<dbReference type="PANTHER" id="PTHR30406:SF8">
    <property type="entry name" value="SULFATE TRANSPORT SYSTEM PERMEASE PROTEIN CYST"/>
    <property type="match status" value="1"/>
</dbReference>
<protein>
    <submittedName>
        <fullName evidence="11">Sulfate/thiosulfate ABC transporter permease CysT</fullName>
    </submittedName>
</protein>
<evidence type="ECO:0000256" key="8">
    <source>
        <dbReference type="ARBA" id="ARBA00025323"/>
    </source>
</evidence>
<comment type="caution">
    <text evidence="11">The sequence shown here is derived from an EMBL/GenBank/DDBJ whole genome shotgun (WGS) entry which is preliminary data.</text>
</comment>
<evidence type="ECO:0000256" key="3">
    <source>
        <dbReference type="ARBA" id="ARBA00022448"/>
    </source>
</evidence>
<evidence type="ECO:0000256" key="9">
    <source>
        <dbReference type="RuleBase" id="RU363032"/>
    </source>
</evidence>
<feature type="transmembrane region" description="Helical" evidence="9">
    <location>
        <begin position="254"/>
        <end position="276"/>
    </location>
</feature>
<evidence type="ECO:0000256" key="4">
    <source>
        <dbReference type="ARBA" id="ARBA00022692"/>
    </source>
</evidence>
<evidence type="ECO:0000313" key="12">
    <source>
        <dbReference type="Proteomes" id="UP001500840"/>
    </source>
</evidence>
<dbReference type="PROSITE" id="PS50928">
    <property type="entry name" value="ABC_TM1"/>
    <property type="match status" value="1"/>
</dbReference>
<keyword evidence="5 9" id="KW-1133">Transmembrane helix</keyword>
<sequence>MNQPPAATLTPPVRRRRSDAPFFVVMAGISAIFVVLILLLIAADVSFTSWSEFTAALRKPEIQAAIRLTLLTCTVAAIASVWVGTPLGYLLSRYKFPGRVLIDTLVDIPMVLPPLVLGLSLLILFHTPIYGWELESWLKNQVGFPVTYHWPAVVLAQFTIACAFAIRTMRVTFDQIDPRTEDVARTLGCTRGQAFWQVTLPQAWRGIIAATTIAWARALGEFGPILVFASATRMQTEVLSTTVYLEISAGELDAAVAVSLLMVAIAVLVLLFLRLLNTRGAQ</sequence>
<dbReference type="InterPro" id="IPR035906">
    <property type="entry name" value="MetI-like_sf"/>
</dbReference>
<dbReference type="RefSeq" id="WP_345321129.1">
    <property type="nucleotide sequence ID" value="NZ_BAABGA010000021.1"/>
</dbReference>
<dbReference type="PANTHER" id="PTHR30406">
    <property type="entry name" value="SULFATE TRANSPORT SYSTEM PERMEASE PROTEIN"/>
    <property type="match status" value="1"/>
</dbReference>
<comment type="subcellular location">
    <subcellularLocation>
        <location evidence="1 9">Cell membrane</location>
        <topology evidence="1 9">Multi-pass membrane protein</topology>
    </subcellularLocation>
</comment>
<dbReference type="SUPFAM" id="SSF161098">
    <property type="entry name" value="MetI-like"/>
    <property type="match status" value="1"/>
</dbReference>
<gene>
    <name evidence="11" type="primary">cysT</name>
    <name evidence="11" type="ORF">GCM10023156_16940</name>
</gene>
<comment type="subunit">
    <text evidence="2">The complex is composed of two ATP-binding proteins (CysA), two transmembrane proteins (CysT and CysW) and a solute-binding protein (CysP).</text>
</comment>
<feature type="transmembrane region" description="Helical" evidence="9">
    <location>
        <begin position="147"/>
        <end position="166"/>
    </location>
</feature>
<reference evidence="12" key="1">
    <citation type="journal article" date="2019" name="Int. J. Syst. Evol. Microbiol.">
        <title>The Global Catalogue of Microorganisms (GCM) 10K type strain sequencing project: providing services to taxonomists for standard genome sequencing and annotation.</title>
        <authorList>
            <consortium name="The Broad Institute Genomics Platform"/>
            <consortium name="The Broad Institute Genome Sequencing Center for Infectious Disease"/>
            <person name="Wu L."/>
            <person name="Ma J."/>
        </authorList>
    </citation>
    <scope>NUCLEOTIDE SEQUENCE [LARGE SCALE GENOMIC DNA]</scope>
    <source>
        <strain evidence="12">JCM 17759</strain>
    </source>
</reference>
<evidence type="ECO:0000256" key="7">
    <source>
        <dbReference type="ARBA" id="ARBA00023136"/>
    </source>
</evidence>
<organism evidence="11 12">
    <name type="scientific">Novipirellula rosea</name>
    <dbReference type="NCBI Taxonomy" id="1031540"/>
    <lineage>
        <taxon>Bacteria</taxon>
        <taxon>Pseudomonadati</taxon>
        <taxon>Planctomycetota</taxon>
        <taxon>Planctomycetia</taxon>
        <taxon>Pirellulales</taxon>
        <taxon>Pirellulaceae</taxon>
        <taxon>Novipirellula</taxon>
    </lineage>
</organism>
<dbReference type="EMBL" id="BAABGA010000021">
    <property type="protein sequence ID" value="GAA4450574.1"/>
    <property type="molecule type" value="Genomic_DNA"/>
</dbReference>
<dbReference type="InterPro" id="IPR005667">
    <property type="entry name" value="Sulph_transpt2"/>
</dbReference>
<feature type="domain" description="ABC transmembrane type-1" evidence="10">
    <location>
        <begin position="66"/>
        <end position="273"/>
    </location>
</feature>
<dbReference type="NCBIfam" id="TIGR01581">
    <property type="entry name" value="Mo_ABC_porter"/>
    <property type="match status" value="1"/>
</dbReference>